<evidence type="ECO:0000313" key="10">
    <source>
        <dbReference type="Proteomes" id="UP001055111"/>
    </source>
</evidence>
<dbReference type="Pfam" id="PF25601">
    <property type="entry name" value="AAA_lid_14"/>
    <property type="match status" value="1"/>
</dbReference>
<dbReference type="InterPro" id="IPR058031">
    <property type="entry name" value="AAA_lid_NorR"/>
</dbReference>
<evidence type="ECO:0000313" key="9">
    <source>
        <dbReference type="EMBL" id="GJH26471.1"/>
    </source>
</evidence>
<dbReference type="InterPro" id="IPR025944">
    <property type="entry name" value="Sigma_54_int_dom_CS"/>
</dbReference>
<dbReference type="PANTHER" id="PTHR32071">
    <property type="entry name" value="TRANSCRIPTIONAL REGULATORY PROTEIN"/>
    <property type="match status" value="1"/>
</dbReference>
<dbReference type="SMART" id="SM00382">
    <property type="entry name" value="AAA"/>
    <property type="match status" value="1"/>
</dbReference>
<dbReference type="GO" id="GO:0006355">
    <property type="term" value="P:regulation of DNA-templated transcription"/>
    <property type="evidence" value="ECO:0007669"/>
    <property type="project" value="InterPro"/>
</dbReference>
<dbReference type="EMBL" id="BPUS01000006">
    <property type="protein sequence ID" value="GJH26471.1"/>
    <property type="molecule type" value="Genomic_DNA"/>
</dbReference>
<keyword evidence="6" id="KW-0597">Phosphoprotein</keyword>
<keyword evidence="1" id="KW-0547">Nucleotide-binding</keyword>
<reference evidence="9" key="1">
    <citation type="submission" date="2022-09" db="EMBL/GenBank/DDBJ databases">
        <title>Isolation and characterization of 3-chlorobenzoate degrading bacteria from soils in Shizuoka.</title>
        <authorList>
            <person name="Ifat A."/>
            <person name="Ogawa N."/>
            <person name="Kimbara K."/>
            <person name="Moriuchi R."/>
            <person name="Dohra H."/>
            <person name="Shintani M."/>
        </authorList>
    </citation>
    <scope>NUCLEOTIDE SEQUENCE</scope>
    <source>
        <strain evidence="9">19CS4-2</strain>
    </source>
</reference>
<accession>A0AA37IGT7</accession>
<gene>
    <name evidence="9" type="ORF">CBA19CS42_18165</name>
</gene>
<dbReference type="PROSITE" id="PS50045">
    <property type="entry name" value="SIGMA54_INTERACT_4"/>
    <property type="match status" value="1"/>
</dbReference>
<keyword evidence="2" id="KW-0067">ATP-binding</keyword>
<dbReference type="Gene3D" id="3.40.50.2300">
    <property type="match status" value="1"/>
</dbReference>
<organism evidence="9 10">
    <name type="scientific">Caballeronia novacaledonica</name>
    <dbReference type="NCBI Taxonomy" id="1544861"/>
    <lineage>
        <taxon>Bacteria</taxon>
        <taxon>Pseudomonadati</taxon>
        <taxon>Pseudomonadota</taxon>
        <taxon>Betaproteobacteria</taxon>
        <taxon>Burkholderiales</taxon>
        <taxon>Burkholderiaceae</taxon>
        <taxon>Caballeronia</taxon>
    </lineage>
</organism>
<dbReference type="FunFam" id="3.40.50.300:FF:000006">
    <property type="entry name" value="DNA-binding transcriptional regulator NtrC"/>
    <property type="match status" value="1"/>
</dbReference>
<dbReference type="Gene3D" id="1.10.10.60">
    <property type="entry name" value="Homeodomain-like"/>
    <property type="match status" value="1"/>
</dbReference>
<dbReference type="GO" id="GO:0043565">
    <property type="term" value="F:sequence-specific DNA binding"/>
    <property type="evidence" value="ECO:0007669"/>
    <property type="project" value="InterPro"/>
</dbReference>
<dbReference type="InterPro" id="IPR002197">
    <property type="entry name" value="HTH_Fis"/>
</dbReference>
<dbReference type="SUPFAM" id="SSF52540">
    <property type="entry name" value="P-loop containing nucleoside triphosphate hydrolases"/>
    <property type="match status" value="1"/>
</dbReference>
<dbReference type="PRINTS" id="PR01590">
    <property type="entry name" value="HTHFIS"/>
</dbReference>
<dbReference type="Pfam" id="PF00072">
    <property type="entry name" value="Response_reg"/>
    <property type="match status" value="1"/>
</dbReference>
<protein>
    <submittedName>
        <fullName evidence="9">Sigma-54-dependent Fis family transcriptional regulator</fullName>
    </submittedName>
</protein>
<dbReference type="PROSITE" id="PS00676">
    <property type="entry name" value="SIGMA54_INTERACT_2"/>
    <property type="match status" value="1"/>
</dbReference>
<dbReference type="Pfam" id="PF00158">
    <property type="entry name" value="Sigma54_activat"/>
    <property type="match status" value="1"/>
</dbReference>
<dbReference type="RefSeq" id="WP_238213063.1">
    <property type="nucleotide sequence ID" value="NZ_BPUS01000006.1"/>
</dbReference>
<dbReference type="AlphaFoldDB" id="A0AA37IGT7"/>
<evidence type="ECO:0000256" key="5">
    <source>
        <dbReference type="ARBA" id="ARBA00023163"/>
    </source>
</evidence>
<dbReference type="InterPro" id="IPR027417">
    <property type="entry name" value="P-loop_NTPase"/>
</dbReference>
<dbReference type="InterPro" id="IPR001789">
    <property type="entry name" value="Sig_transdc_resp-reg_receiver"/>
</dbReference>
<keyword evidence="3" id="KW-0805">Transcription regulation</keyword>
<dbReference type="InterPro" id="IPR003593">
    <property type="entry name" value="AAA+_ATPase"/>
</dbReference>
<feature type="domain" description="Response regulatory" evidence="8">
    <location>
        <begin position="3"/>
        <end position="120"/>
    </location>
</feature>
<name>A0AA37IGT7_9BURK</name>
<dbReference type="InterPro" id="IPR009057">
    <property type="entry name" value="Homeodomain-like_sf"/>
</dbReference>
<evidence type="ECO:0000256" key="1">
    <source>
        <dbReference type="ARBA" id="ARBA00022741"/>
    </source>
</evidence>
<dbReference type="InterPro" id="IPR011006">
    <property type="entry name" value="CheY-like_superfamily"/>
</dbReference>
<dbReference type="InterPro" id="IPR002078">
    <property type="entry name" value="Sigma_54_int"/>
</dbReference>
<evidence type="ECO:0000256" key="3">
    <source>
        <dbReference type="ARBA" id="ARBA00023015"/>
    </source>
</evidence>
<evidence type="ECO:0000259" key="7">
    <source>
        <dbReference type="PROSITE" id="PS50045"/>
    </source>
</evidence>
<dbReference type="Proteomes" id="UP001055111">
    <property type="component" value="Unassembled WGS sequence"/>
</dbReference>
<dbReference type="Pfam" id="PF02954">
    <property type="entry name" value="HTH_8"/>
    <property type="match status" value="1"/>
</dbReference>
<dbReference type="CDD" id="cd00156">
    <property type="entry name" value="REC"/>
    <property type="match status" value="1"/>
</dbReference>
<evidence type="ECO:0000256" key="6">
    <source>
        <dbReference type="PROSITE-ProRule" id="PRU00169"/>
    </source>
</evidence>
<dbReference type="Gene3D" id="1.10.8.60">
    <property type="match status" value="1"/>
</dbReference>
<dbReference type="PROSITE" id="PS00688">
    <property type="entry name" value="SIGMA54_INTERACT_3"/>
    <property type="match status" value="1"/>
</dbReference>
<dbReference type="SMART" id="SM00448">
    <property type="entry name" value="REC"/>
    <property type="match status" value="1"/>
</dbReference>
<dbReference type="CDD" id="cd00009">
    <property type="entry name" value="AAA"/>
    <property type="match status" value="1"/>
</dbReference>
<dbReference type="PROSITE" id="PS50110">
    <property type="entry name" value="RESPONSE_REGULATORY"/>
    <property type="match status" value="1"/>
</dbReference>
<dbReference type="PANTHER" id="PTHR32071:SF99">
    <property type="entry name" value="TRANSCRIPTIONAL REGULATORY PROTEIN"/>
    <property type="match status" value="1"/>
</dbReference>
<keyword evidence="4" id="KW-0238">DNA-binding</keyword>
<feature type="domain" description="Sigma-54 factor interaction" evidence="7">
    <location>
        <begin position="145"/>
        <end position="374"/>
    </location>
</feature>
<dbReference type="SUPFAM" id="SSF46689">
    <property type="entry name" value="Homeodomain-like"/>
    <property type="match status" value="1"/>
</dbReference>
<sequence>MATILIIDDDDAFREGLVETIQDLGHTTLEARSGEAALEHLRGRCAPDCIFLDFRLPGADGLAVLESLRGMAGLQHVPVVMLTAHATSDNTIGAMRLGAFEHLTKPVGRDEIAVLLARMLAAHPDAPVAATTAFADETPSREPQLLGVSDAMRDVQKRLGRAAGTHSTVLITGETGTGKEVAAHVLHRASARVGGPFVAVNCAAIPDDLLESELFGHGKGAFTGAHAERRGRFEEAHGGTLFLDEVGDMPLAMQAKLLRVLQERQVTPLGTNRPVAVDVRVVAATHRDLPAMVAAGTFRQDLLYRLNVIPLHLPPLRERVADILPLAEHFLSTLAASPDAAHKRLSADAQRMLVTFSWPGNVRELANAMERASALAPGALLTREDFAFLFNTTASPNDAIPASLAELSLNDALAQLERALIVRALALTDGNRAEAARRLGISRQSLYTRLANLGMSGSDS</sequence>
<evidence type="ECO:0000259" key="8">
    <source>
        <dbReference type="PROSITE" id="PS50110"/>
    </source>
</evidence>
<feature type="modified residue" description="4-aspartylphosphate" evidence="6">
    <location>
        <position position="53"/>
    </location>
</feature>
<dbReference type="GO" id="GO:0005524">
    <property type="term" value="F:ATP binding"/>
    <property type="evidence" value="ECO:0007669"/>
    <property type="project" value="UniProtKB-KW"/>
</dbReference>
<dbReference type="SUPFAM" id="SSF52172">
    <property type="entry name" value="CheY-like"/>
    <property type="match status" value="1"/>
</dbReference>
<evidence type="ECO:0000256" key="4">
    <source>
        <dbReference type="ARBA" id="ARBA00023125"/>
    </source>
</evidence>
<dbReference type="GO" id="GO:0000160">
    <property type="term" value="P:phosphorelay signal transduction system"/>
    <property type="evidence" value="ECO:0007669"/>
    <property type="project" value="InterPro"/>
</dbReference>
<comment type="caution">
    <text evidence="9">The sequence shown here is derived from an EMBL/GenBank/DDBJ whole genome shotgun (WGS) entry which is preliminary data.</text>
</comment>
<dbReference type="Gene3D" id="3.40.50.300">
    <property type="entry name" value="P-loop containing nucleotide triphosphate hydrolases"/>
    <property type="match status" value="1"/>
</dbReference>
<proteinExistence type="predicted"/>
<dbReference type="InterPro" id="IPR025943">
    <property type="entry name" value="Sigma_54_int_dom_ATP-bd_2"/>
</dbReference>
<evidence type="ECO:0000256" key="2">
    <source>
        <dbReference type="ARBA" id="ARBA00022840"/>
    </source>
</evidence>
<keyword evidence="5" id="KW-0804">Transcription</keyword>